<gene>
    <name evidence="2" type="ORF">AAF712_011350</name>
</gene>
<dbReference type="PANTHER" id="PTHR42886">
    <property type="entry name" value="RE40534P-RELATED"/>
    <property type="match status" value="1"/>
</dbReference>
<dbReference type="InterPro" id="IPR001375">
    <property type="entry name" value="Peptidase_S9_cat"/>
</dbReference>
<organism evidence="2 3">
    <name type="scientific">Marasmius tenuissimus</name>
    <dbReference type="NCBI Taxonomy" id="585030"/>
    <lineage>
        <taxon>Eukaryota</taxon>
        <taxon>Fungi</taxon>
        <taxon>Dikarya</taxon>
        <taxon>Basidiomycota</taxon>
        <taxon>Agaricomycotina</taxon>
        <taxon>Agaricomycetes</taxon>
        <taxon>Agaricomycetidae</taxon>
        <taxon>Agaricales</taxon>
        <taxon>Marasmiineae</taxon>
        <taxon>Marasmiaceae</taxon>
        <taxon>Marasmius</taxon>
    </lineage>
</organism>
<comment type="caution">
    <text evidence="2">The sequence shown here is derived from an EMBL/GenBank/DDBJ whole genome shotgun (WGS) entry which is preliminary data.</text>
</comment>
<dbReference type="Gene3D" id="3.40.50.1820">
    <property type="entry name" value="alpha/beta hydrolase"/>
    <property type="match status" value="1"/>
</dbReference>
<evidence type="ECO:0000259" key="1">
    <source>
        <dbReference type="Pfam" id="PF00326"/>
    </source>
</evidence>
<dbReference type="EMBL" id="JBBXMP010000122">
    <property type="protein sequence ID" value="KAL0061832.1"/>
    <property type="molecule type" value="Genomic_DNA"/>
</dbReference>
<sequence>MEHQSIHLEIPHPGEPDSVLVGILEQVHGRGGKDSSEGKVWQKEAGREGKEKRNIALILHGVAGHKDYLYQKRLASRLPMDSFRFDFRGNHESSGRWSSSGMENDVEDLRTVVAFLSQTYGYHVDLVIAHSRGSLVGFRWMCTLTLAEGERFPSGYVNLSARYRMKDTYNSSNVQLFRKSFKEQGFHIWTPTVAGKVVQYKIIPEDLDRYMNWDTSLVWNNFPQDTDVLTLHGLKDLNVPPYEAVIYSRALGSRAPGTHSLHLVENADHNYTRQQDEVIGAILDWWERKRANTLTTGVWMTGLKGKL</sequence>
<dbReference type="SUPFAM" id="SSF53474">
    <property type="entry name" value="alpha/beta-Hydrolases"/>
    <property type="match status" value="1"/>
</dbReference>
<reference evidence="2 3" key="1">
    <citation type="submission" date="2024-05" db="EMBL/GenBank/DDBJ databases">
        <title>A draft genome resource for the thread blight pathogen Marasmius tenuissimus strain MS-2.</title>
        <authorList>
            <person name="Yulfo-Soto G.E."/>
            <person name="Baruah I.K."/>
            <person name="Amoako-Attah I."/>
            <person name="Bukari Y."/>
            <person name="Meinhardt L.W."/>
            <person name="Bailey B.A."/>
            <person name="Cohen S.P."/>
        </authorList>
    </citation>
    <scope>NUCLEOTIDE SEQUENCE [LARGE SCALE GENOMIC DNA]</scope>
    <source>
        <strain evidence="2 3">MS-2</strain>
    </source>
</reference>
<dbReference type="Pfam" id="PF00326">
    <property type="entry name" value="Peptidase_S9"/>
    <property type="match status" value="1"/>
</dbReference>
<dbReference type="PANTHER" id="PTHR42886:SF53">
    <property type="entry name" value="ALPHA_BETA-HYDROLASES SUPERFAMILY PROTEIN"/>
    <property type="match status" value="1"/>
</dbReference>
<proteinExistence type="predicted"/>
<name>A0ABR2ZJL4_9AGAR</name>
<accession>A0ABR2ZJL4</accession>
<evidence type="ECO:0000313" key="2">
    <source>
        <dbReference type="EMBL" id="KAL0061832.1"/>
    </source>
</evidence>
<keyword evidence="3" id="KW-1185">Reference proteome</keyword>
<protein>
    <recommendedName>
        <fullName evidence="1">Peptidase S9 prolyl oligopeptidase catalytic domain-containing protein</fullName>
    </recommendedName>
</protein>
<dbReference type="Proteomes" id="UP001437256">
    <property type="component" value="Unassembled WGS sequence"/>
</dbReference>
<feature type="domain" description="Peptidase S9 prolyl oligopeptidase catalytic" evidence="1">
    <location>
        <begin position="204"/>
        <end position="289"/>
    </location>
</feature>
<evidence type="ECO:0000313" key="3">
    <source>
        <dbReference type="Proteomes" id="UP001437256"/>
    </source>
</evidence>
<dbReference type="InterPro" id="IPR029058">
    <property type="entry name" value="AB_hydrolase_fold"/>
</dbReference>